<evidence type="ECO:0008006" key="3">
    <source>
        <dbReference type="Google" id="ProtNLM"/>
    </source>
</evidence>
<dbReference type="InterPro" id="IPR011856">
    <property type="entry name" value="tRNA_endonuc-like_dom_sf"/>
</dbReference>
<dbReference type="Gene3D" id="3.40.1350.10">
    <property type="match status" value="1"/>
</dbReference>
<dbReference type="AlphaFoldDB" id="A0A8B2NRR1"/>
<dbReference type="EMBL" id="QHHQ01000004">
    <property type="protein sequence ID" value="RAH99793.1"/>
    <property type="molecule type" value="Genomic_DNA"/>
</dbReference>
<keyword evidence="2" id="KW-1185">Reference proteome</keyword>
<accession>A0A8B2NRR1</accession>
<name>A0A8B2NRR1_9HYPH</name>
<dbReference type="GO" id="GO:0003676">
    <property type="term" value="F:nucleic acid binding"/>
    <property type="evidence" value="ECO:0007669"/>
    <property type="project" value="InterPro"/>
</dbReference>
<dbReference type="Proteomes" id="UP000249590">
    <property type="component" value="Unassembled WGS sequence"/>
</dbReference>
<comment type="caution">
    <text evidence="1">The sequence shown here is derived from an EMBL/GenBank/DDBJ whole genome shotgun (WGS) entry which is preliminary data.</text>
</comment>
<proteinExistence type="predicted"/>
<evidence type="ECO:0000313" key="1">
    <source>
        <dbReference type="EMBL" id="RAH99793.1"/>
    </source>
</evidence>
<protein>
    <recommendedName>
        <fullName evidence="3">DUF4268 domain-containing protein</fullName>
    </recommendedName>
</protein>
<evidence type="ECO:0000313" key="2">
    <source>
        <dbReference type="Proteomes" id="UP000249590"/>
    </source>
</evidence>
<reference evidence="1 2" key="1">
    <citation type="submission" date="2018-05" db="EMBL/GenBank/DDBJ databases">
        <title>Acuticoccus sediminis sp. nov., isolated from deep-sea sediment of Indian Ocean.</title>
        <authorList>
            <person name="Liu X."/>
            <person name="Lai Q."/>
            <person name="Du Y."/>
            <person name="Sun F."/>
            <person name="Zhang X."/>
            <person name="Wang S."/>
            <person name="Shao Z."/>
        </authorList>
    </citation>
    <scope>NUCLEOTIDE SEQUENCE [LARGE SCALE GENOMIC DNA]</scope>
    <source>
        <strain evidence="1 2">PTG4-2</strain>
    </source>
</reference>
<gene>
    <name evidence="1" type="ORF">DLJ53_18705</name>
</gene>
<sequence length="389" mass="43424">MLIASDGKTETLRKLGNEHLETMLQSLVHAHPEALPIAEIDPQFVGALAICRELQLSGAGAVDNFLITPTGLPVMVECKLWRNPEARRAVVGQILDYARVLSRWSVADLEREVRVRTKRGLFEHVRERFPETDEASFCDAVSHNLRVGRFLLIILGDGIREGVETLVEFMHRHAGLNFGFGLVEFPIYELANGEQILVPRVLARTTLITRHVVELPAGQLIGDDVQAEDGTVVDPDQEALKDERRSFWQEFLSHYLTLDDPEQMTPGAPRMGYITLPFPAPSGSSWLTVYRVKKSGELGLMLSSHRNSPGEAAMLAVADDWDEIRPLLAGDASLETDRYGRPRIGEARFFGNLEDPAVRRAGFDWLADRTNTYVNVLRPRVRDAVANAA</sequence>
<organism evidence="1 2">
    <name type="scientific">Acuticoccus sediminis</name>
    <dbReference type="NCBI Taxonomy" id="2184697"/>
    <lineage>
        <taxon>Bacteria</taxon>
        <taxon>Pseudomonadati</taxon>
        <taxon>Pseudomonadota</taxon>
        <taxon>Alphaproteobacteria</taxon>
        <taxon>Hyphomicrobiales</taxon>
        <taxon>Amorphaceae</taxon>
        <taxon>Acuticoccus</taxon>
    </lineage>
</organism>